<dbReference type="AlphaFoldDB" id="A0A8J2LGV7"/>
<gene>
    <name evidence="2" type="ORF">AFUS01_LOCUS42502</name>
</gene>
<name>A0A8J2LGV7_9HEXA</name>
<keyword evidence="1" id="KW-0732">Signal</keyword>
<reference evidence="2" key="1">
    <citation type="submission" date="2021-06" db="EMBL/GenBank/DDBJ databases">
        <authorList>
            <person name="Hodson N. C."/>
            <person name="Mongue J. A."/>
            <person name="Jaron S. K."/>
        </authorList>
    </citation>
    <scope>NUCLEOTIDE SEQUENCE</scope>
</reference>
<comment type="caution">
    <text evidence="2">The sequence shown here is derived from an EMBL/GenBank/DDBJ whole genome shotgun (WGS) entry which is preliminary data.</text>
</comment>
<proteinExistence type="predicted"/>
<feature type="signal peptide" evidence="1">
    <location>
        <begin position="1"/>
        <end position="24"/>
    </location>
</feature>
<feature type="chain" id="PRO_5035147888" evidence="1">
    <location>
        <begin position="25"/>
        <end position="348"/>
    </location>
</feature>
<dbReference type="Proteomes" id="UP000708208">
    <property type="component" value="Unassembled WGS sequence"/>
</dbReference>
<dbReference type="OrthoDB" id="6020543at2759"/>
<protein>
    <submittedName>
        <fullName evidence="2">Uncharacterized protein</fullName>
    </submittedName>
</protein>
<dbReference type="EMBL" id="CAJVCH010567183">
    <property type="protein sequence ID" value="CAG7832839.1"/>
    <property type="molecule type" value="Genomic_DNA"/>
</dbReference>
<evidence type="ECO:0000313" key="3">
    <source>
        <dbReference type="Proteomes" id="UP000708208"/>
    </source>
</evidence>
<organism evidence="2 3">
    <name type="scientific">Allacma fusca</name>
    <dbReference type="NCBI Taxonomy" id="39272"/>
    <lineage>
        <taxon>Eukaryota</taxon>
        <taxon>Metazoa</taxon>
        <taxon>Ecdysozoa</taxon>
        <taxon>Arthropoda</taxon>
        <taxon>Hexapoda</taxon>
        <taxon>Collembola</taxon>
        <taxon>Symphypleona</taxon>
        <taxon>Sminthuridae</taxon>
        <taxon>Allacma</taxon>
    </lineage>
</organism>
<keyword evidence="3" id="KW-1185">Reference proteome</keyword>
<sequence length="348" mass="38748">MTLLKVSTVHLLLLNTVALTLCNCTPLDNLSIRRDTITLSGFSSGGTFAQQLQISYSSIFHGIAVFSHTYYRCGPGNGIEADYDDVCTVLGNRTATNEIYNPNNARNDIKRYYDNGLIEHPGHLRNKRLYVFTGLRNSLFTPEMSLNILKIYEPLIRNPLNIRTRVMDAGLVLPSNSYGSRCTTEDASGTYFIANCGLSGALESLGFLLPGIKSPGNRRTPPLETFDQTEFFTPGERNDMDNQGFLYVPKICRNTQTSRYSTKCHLHFYFHGCMASRQFVGMNHALKSGFLEVAEANNIIVVFPQNVNATGNEIGCWDTYGFTGENFANQLGAQVQVVRKMLSKILGE</sequence>
<evidence type="ECO:0000313" key="2">
    <source>
        <dbReference type="EMBL" id="CAG7832839.1"/>
    </source>
</evidence>
<accession>A0A8J2LGV7</accession>
<evidence type="ECO:0000256" key="1">
    <source>
        <dbReference type="SAM" id="SignalP"/>
    </source>
</evidence>